<protein>
    <recommendedName>
        <fullName evidence="3">DUF2164 domain-containing protein</fullName>
    </recommendedName>
</protein>
<evidence type="ECO:0008006" key="3">
    <source>
        <dbReference type="Google" id="ProtNLM"/>
    </source>
</evidence>
<dbReference type="EMBL" id="QDFR01000001">
    <property type="protein sequence ID" value="PVE56699.1"/>
    <property type="molecule type" value="Genomic_DNA"/>
</dbReference>
<reference evidence="1 2" key="1">
    <citation type="submission" date="2018-04" db="EMBL/GenBank/DDBJ databases">
        <authorList>
            <person name="Hagen T."/>
        </authorList>
    </citation>
    <scope>NUCLEOTIDE SEQUENCE [LARGE SCALE GENOMIC DNA]</scope>
    <source>
        <strain evidence="1 2">TPD7009</strain>
    </source>
</reference>
<accession>A0AA92C628</accession>
<dbReference type="Pfam" id="PF09932">
    <property type="entry name" value="DUF2164"/>
    <property type="match status" value="1"/>
</dbReference>
<evidence type="ECO:0000313" key="1">
    <source>
        <dbReference type="EMBL" id="PVE56699.1"/>
    </source>
</evidence>
<dbReference type="Proteomes" id="UP000244335">
    <property type="component" value="Unassembled WGS sequence"/>
</dbReference>
<gene>
    <name evidence="1" type="ORF">DC430_02710</name>
</gene>
<dbReference type="InterPro" id="IPR018680">
    <property type="entry name" value="DUF2164"/>
</dbReference>
<sequence>MGCLSPTASGVCAQTKIRNGLIDLFEAWPTLPPLVLPYIVVAQSLYALHDRREEGRILELKIDKQQKAGLAKAVQDYLVNELDVDVSGLQCEMLLDHVAEVIGPAFYNQGLRDAQAVISRRMDDAAADIDVLEQPLNGR</sequence>
<evidence type="ECO:0000313" key="2">
    <source>
        <dbReference type="Proteomes" id="UP000244335"/>
    </source>
</evidence>
<comment type="caution">
    <text evidence="1">The sequence shown here is derived from an EMBL/GenBank/DDBJ whole genome shotgun (WGS) entry which is preliminary data.</text>
</comment>
<dbReference type="AlphaFoldDB" id="A0AA92C628"/>
<organism evidence="1 2">
    <name type="scientific">Rhizobium rhizogenes</name>
    <name type="common">Agrobacterium rhizogenes</name>
    <dbReference type="NCBI Taxonomy" id="359"/>
    <lineage>
        <taxon>Bacteria</taxon>
        <taxon>Pseudomonadati</taxon>
        <taxon>Pseudomonadota</taxon>
        <taxon>Alphaproteobacteria</taxon>
        <taxon>Hyphomicrobiales</taxon>
        <taxon>Rhizobiaceae</taxon>
        <taxon>Rhizobium/Agrobacterium group</taxon>
        <taxon>Rhizobium</taxon>
    </lineage>
</organism>
<proteinExistence type="predicted"/>
<name>A0AA92C628_RHIRH</name>